<dbReference type="InterPro" id="IPR018635">
    <property type="entry name" value="UPF0319"/>
</dbReference>
<proteinExistence type="inferred from homology"/>
<evidence type="ECO:0000313" key="4">
    <source>
        <dbReference type="EMBL" id="MCF0265562.1"/>
    </source>
</evidence>
<dbReference type="Proteomes" id="UP000887320">
    <property type="component" value="Unassembled WGS sequence"/>
</dbReference>
<sequence>MAFKYGVAALALMLSGSVFAAVTLSAPEEIVVLAVNDQEVNSGLIRKKNEYKVDAGQVAVSVRYQQYFEHLNGEHDILKSGVVTVTAPDLKDGQTYKIALVNPPQRFEDAKKYAEQPTIAIYDNKNRLVVQQTGVNTEAKPWLGSGLFGKVIDLTSSKKAPVNQPAAVYATTTSQSPATTSVAKTTQTVSDANSADRQLIQIWQNATKAERQKFMTWLAEQ</sequence>
<comment type="caution">
    <text evidence="4">The sequence shown here is derived from an EMBL/GenBank/DDBJ whole genome shotgun (WGS) entry which is preliminary data.</text>
</comment>
<comment type="similarity">
    <text evidence="1">Belongs to the UPF0319 family.</text>
</comment>
<dbReference type="AlphaFoldDB" id="A0A6A1RTM2"/>
<accession>A0A6A1RTM2</accession>
<dbReference type="Pfam" id="PF09829">
    <property type="entry name" value="DUF2057"/>
    <property type="match status" value="1"/>
</dbReference>
<dbReference type="PANTHER" id="PTHR38108:SF1">
    <property type="entry name" value="UPF0319 PROTEIN YCCT"/>
    <property type="match status" value="1"/>
</dbReference>
<feature type="signal peptide" evidence="3">
    <location>
        <begin position="1"/>
        <end position="20"/>
    </location>
</feature>
<dbReference type="RefSeq" id="WP_004719670.1">
    <property type="nucleotide sequence ID" value="NZ_BBRY01000017.1"/>
</dbReference>
<dbReference type="EMBL" id="JAHWXT010000004">
    <property type="protein sequence ID" value="MCF0265562.1"/>
    <property type="molecule type" value="Genomic_DNA"/>
</dbReference>
<keyword evidence="2 3" id="KW-0732">Signal</keyword>
<evidence type="ECO:0000256" key="1">
    <source>
        <dbReference type="ARBA" id="ARBA00008490"/>
    </source>
</evidence>
<evidence type="ECO:0000256" key="2">
    <source>
        <dbReference type="ARBA" id="ARBA00022729"/>
    </source>
</evidence>
<dbReference type="PANTHER" id="PTHR38108">
    <property type="entry name" value="UPF0319 PROTEIN YCCT"/>
    <property type="match status" value="1"/>
</dbReference>
<reference evidence="4" key="1">
    <citation type="submission" date="2021-07" db="EMBL/GenBank/DDBJ databases">
        <authorList>
            <person name="Fernandez M."/>
            <person name="Pereira P."/>
            <person name="Torres Tejerizo G.A."/>
            <person name="Gonzalez P."/>
            <person name="Agostini E."/>
        </authorList>
    </citation>
    <scope>NUCLEOTIDE SEQUENCE</scope>
    <source>
        <strain evidence="4">SFC 500-1A</strain>
    </source>
</reference>
<feature type="chain" id="PRO_5041131926" evidence="3">
    <location>
        <begin position="21"/>
        <end position="221"/>
    </location>
</feature>
<protein>
    <submittedName>
        <fullName evidence="4">DUF2057 domain-containing protein</fullName>
    </submittedName>
</protein>
<evidence type="ECO:0000313" key="5">
    <source>
        <dbReference type="Proteomes" id="UP000887320"/>
    </source>
</evidence>
<organism evidence="4 5">
    <name type="scientific">Acinetobacter guillouiae</name>
    <name type="common">Acinetobacter genomosp. 11</name>
    <dbReference type="NCBI Taxonomy" id="106649"/>
    <lineage>
        <taxon>Bacteria</taxon>
        <taxon>Pseudomonadati</taxon>
        <taxon>Pseudomonadota</taxon>
        <taxon>Gammaproteobacteria</taxon>
        <taxon>Moraxellales</taxon>
        <taxon>Moraxellaceae</taxon>
        <taxon>Acinetobacter</taxon>
    </lineage>
</organism>
<name>A0A6A1RTM2_ACIGI</name>
<gene>
    <name evidence="4" type="ORF">KW868_14005</name>
</gene>
<evidence type="ECO:0000256" key="3">
    <source>
        <dbReference type="SAM" id="SignalP"/>
    </source>
</evidence>